<dbReference type="InterPro" id="IPR033875">
    <property type="entry name" value="FlhG"/>
</dbReference>
<protein>
    <submittedName>
        <fullName evidence="5">Flagellar biosynthesis protein FlhG</fullName>
    </submittedName>
</protein>
<keyword evidence="1" id="KW-0547">Nucleotide-binding</keyword>
<dbReference type="GO" id="GO:0051782">
    <property type="term" value="P:negative regulation of cell division"/>
    <property type="evidence" value="ECO:0007669"/>
    <property type="project" value="TreeGrafter"/>
</dbReference>
<dbReference type="GO" id="GO:0009898">
    <property type="term" value="C:cytoplasmic side of plasma membrane"/>
    <property type="evidence" value="ECO:0007669"/>
    <property type="project" value="TreeGrafter"/>
</dbReference>
<name>A0A1M6FVK3_9FIRM</name>
<dbReference type="STRING" id="1121432.SAMN02745219_01567"/>
<dbReference type="Gene3D" id="3.40.50.300">
    <property type="entry name" value="P-loop containing nucleotide triphosphate hydrolases"/>
    <property type="match status" value="1"/>
</dbReference>
<keyword evidence="6" id="KW-1185">Reference proteome</keyword>
<dbReference type="RefSeq" id="WP_084062158.1">
    <property type="nucleotide sequence ID" value="NZ_FQZM01000017.1"/>
</dbReference>
<proteinExistence type="predicted"/>
<dbReference type="Proteomes" id="UP000184529">
    <property type="component" value="Unassembled WGS sequence"/>
</dbReference>
<dbReference type="EMBL" id="FQZM01000017">
    <property type="protein sequence ID" value="SHJ01771.1"/>
    <property type="molecule type" value="Genomic_DNA"/>
</dbReference>
<dbReference type="AlphaFoldDB" id="A0A1M6FVK3"/>
<dbReference type="Pfam" id="PF13614">
    <property type="entry name" value="AAA_31"/>
    <property type="match status" value="1"/>
</dbReference>
<feature type="region of interest" description="Disordered" evidence="3">
    <location>
        <begin position="1"/>
        <end position="32"/>
    </location>
</feature>
<feature type="domain" description="AAA" evidence="4">
    <location>
        <begin position="44"/>
        <end position="205"/>
    </location>
</feature>
<dbReference type="CDD" id="cd02038">
    <property type="entry name" value="FlhG-like"/>
    <property type="match status" value="1"/>
</dbReference>
<dbReference type="InterPro" id="IPR025669">
    <property type="entry name" value="AAA_dom"/>
</dbReference>
<evidence type="ECO:0000256" key="1">
    <source>
        <dbReference type="ARBA" id="ARBA00022741"/>
    </source>
</evidence>
<keyword evidence="5" id="KW-0282">Flagellum</keyword>
<evidence type="ECO:0000313" key="6">
    <source>
        <dbReference type="Proteomes" id="UP000184529"/>
    </source>
</evidence>
<evidence type="ECO:0000313" key="5">
    <source>
        <dbReference type="EMBL" id="SHJ01771.1"/>
    </source>
</evidence>
<dbReference type="InterPro" id="IPR027417">
    <property type="entry name" value="P-loop_NTPase"/>
</dbReference>
<dbReference type="InterPro" id="IPR025501">
    <property type="entry name" value="MinD_FleN"/>
</dbReference>
<reference evidence="6" key="1">
    <citation type="submission" date="2016-11" db="EMBL/GenBank/DDBJ databases">
        <authorList>
            <person name="Varghese N."/>
            <person name="Submissions S."/>
        </authorList>
    </citation>
    <scope>NUCLEOTIDE SEQUENCE [LARGE SCALE GENOMIC DNA]</scope>
    <source>
        <strain evidence="6">DSM 16057</strain>
    </source>
</reference>
<dbReference type="PIRSF" id="PIRSF003092">
    <property type="entry name" value="MinD"/>
    <property type="match status" value="1"/>
</dbReference>
<keyword evidence="2" id="KW-0067">ATP-binding</keyword>
<evidence type="ECO:0000256" key="3">
    <source>
        <dbReference type="SAM" id="MobiDB-lite"/>
    </source>
</evidence>
<dbReference type="PANTHER" id="PTHR43384">
    <property type="entry name" value="SEPTUM SITE-DETERMINING PROTEIN MIND HOMOLOG, CHLOROPLASTIC-RELATED"/>
    <property type="match status" value="1"/>
</dbReference>
<keyword evidence="5" id="KW-0966">Cell projection</keyword>
<dbReference type="SUPFAM" id="SSF52540">
    <property type="entry name" value="P-loop containing nucleoside triphosphate hydrolases"/>
    <property type="match status" value="1"/>
</dbReference>
<dbReference type="GO" id="GO:0016887">
    <property type="term" value="F:ATP hydrolysis activity"/>
    <property type="evidence" value="ECO:0007669"/>
    <property type="project" value="TreeGrafter"/>
</dbReference>
<gene>
    <name evidence="5" type="ORF">SAMN02745219_01567</name>
</gene>
<dbReference type="GO" id="GO:0005524">
    <property type="term" value="F:ATP binding"/>
    <property type="evidence" value="ECO:0007669"/>
    <property type="project" value="UniProtKB-KW"/>
</dbReference>
<accession>A0A1M6FVK3</accession>
<keyword evidence="5" id="KW-0969">Cilium</keyword>
<evidence type="ECO:0000259" key="4">
    <source>
        <dbReference type="Pfam" id="PF13614"/>
    </source>
</evidence>
<dbReference type="PANTHER" id="PTHR43384:SF4">
    <property type="entry name" value="CELLULOSE BIOSYNTHESIS PROTEIN BCSQ-RELATED"/>
    <property type="match status" value="1"/>
</dbReference>
<dbReference type="GO" id="GO:0005829">
    <property type="term" value="C:cytosol"/>
    <property type="evidence" value="ECO:0007669"/>
    <property type="project" value="TreeGrafter"/>
</dbReference>
<dbReference type="OrthoDB" id="9816297at2"/>
<organism evidence="5 6">
    <name type="scientific">Desulfofundulus thermosubterraneus DSM 16057</name>
    <dbReference type="NCBI Taxonomy" id="1121432"/>
    <lineage>
        <taxon>Bacteria</taxon>
        <taxon>Bacillati</taxon>
        <taxon>Bacillota</taxon>
        <taxon>Clostridia</taxon>
        <taxon>Eubacteriales</taxon>
        <taxon>Peptococcaceae</taxon>
        <taxon>Desulfofundulus</taxon>
    </lineage>
</organism>
<dbReference type="InterPro" id="IPR050625">
    <property type="entry name" value="ParA/MinD_ATPase"/>
</dbReference>
<evidence type="ECO:0000256" key="2">
    <source>
        <dbReference type="ARBA" id="ARBA00022840"/>
    </source>
</evidence>
<sequence length="310" mass="33011">MWGRASGVKGGRIFGRVPGGSPPAGVNPDEDVVPSAESRTAVARVIAVTSGKGGVGKSNLTVNLGLALAALNQRVIILDADLGLANVEVLLGISPPCTLYDCLYRDRDIREVLVPAPGGVQFISGGSGFLELANLDRARWQRLLTSLALLDNLADFILIDTGAGLSKNVLGFLAAAGEVIVVITPEPTSLTDGYSLIKVLARFKVHREVLLAVNRAGSEQEALATVRRVGTVADRFLGLPVTYLGAIHEDRAVIRAVRNQRPFYLAEPRSQPARSVAAMALCLTGGGFREEPPRPGFRGFVQRLARLFDR</sequence>